<evidence type="ECO:0000313" key="3">
    <source>
        <dbReference type="Proteomes" id="UP000543556"/>
    </source>
</evidence>
<reference evidence="2 3" key="1">
    <citation type="submission" date="2020-02" db="EMBL/GenBank/DDBJ databases">
        <title>Genome sequence of strain AETb3-4.</title>
        <authorList>
            <person name="Gao J."/>
            <person name="Zhang X."/>
        </authorList>
    </citation>
    <scope>NUCLEOTIDE SEQUENCE [LARGE SCALE GENOMIC DNA]</scope>
    <source>
        <strain evidence="2 3">AETb3-4</strain>
    </source>
</reference>
<dbReference type="InterPro" id="IPR036102">
    <property type="entry name" value="OsmC/Ohrsf"/>
</dbReference>
<dbReference type="PANTHER" id="PTHR39624">
    <property type="entry name" value="PROTEIN INVOLVED IN RIMO-MEDIATED BETA-METHYLTHIOLATION OF RIBOSOMAL PROTEIN S12 YCAO"/>
    <property type="match status" value="1"/>
</dbReference>
<dbReference type="Proteomes" id="UP000543556">
    <property type="component" value="Unassembled WGS sequence"/>
</dbReference>
<evidence type="ECO:0000313" key="2">
    <source>
        <dbReference type="EMBL" id="NVM96749.1"/>
    </source>
</evidence>
<dbReference type="AlphaFoldDB" id="A0A7Y7IJS1"/>
<dbReference type="PANTHER" id="PTHR39624:SF2">
    <property type="entry name" value="OSMC-LIKE PROTEIN"/>
    <property type="match status" value="1"/>
</dbReference>
<comment type="caution">
    <text evidence="2">The sequence shown here is derived from an EMBL/GenBank/DDBJ whole genome shotgun (WGS) entry which is preliminary data.</text>
</comment>
<dbReference type="EMBL" id="JAAMFM010000039">
    <property type="protein sequence ID" value="NVM96749.1"/>
    <property type="molecule type" value="Genomic_DNA"/>
</dbReference>
<accession>A0A7Y7IJS1</accession>
<evidence type="ECO:0000256" key="1">
    <source>
        <dbReference type="SAM" id="MobiDB-lite"/>
    </source>
</evidence>
<organism evidence="2 3">
    <name type="scientific">Arthrobacter wenxiniae</name>
    <dbReference type="NCBI Taxonomy" id="2713570"/>
    <lineage>
        <taxon>Bacteria</taxon>
        <taxon>Bacillati</taxon>
        <taxon>Actinomycetota</taxon>
        <taxon>Actinomycetes</taxon>
        <taxon>Micrococcales</taxon>
        <taxon>Micrococcaceae</taxon>
        <taxon>Arthrobacter</taxon>
    </lineage>
</organism>
<feature type="region of interest" description="Disordered" evidence="1">
    <location>
        <begin position="1"/>
        <end position="22"/>
    </location>
</feature>
<dbReference type="Pfam" id="PF02566">
    <property type="entry name" value="OsmC"/>
    <property type="match status" value="1"/>
</dbReference>
<keyword evidence="3" id="KW-1185">Reference proteome</keyword>
<gene>
    <name evidence="2" type="ORF">G6034_17935</name>
</gene>
<sequence>MSSEPAITAAGSATAAGGRAPGESQAVRVAHLGGDRFDINIRGHVIRTDQPIGDGGEDTGPTPTELFIASLAGCVAFYARRYLERHALPTEGLAVKADFHMGSRPARVARINVHLTIPDGVPSERREALLAVASHCTVHNSLTSLPEISVAFAGNPEQPNSNPWGAA</sequence>
<dbReference type="RefSeq" id="WP_176636464.1">
    <property type="nucleotide sequence ID" value="NZ_JAAMFM010000039.1"/>
</dbReference>
<name>A0A7Y7IJS1_9MICC</name>
<proteinExistence type="predicted"/>
<dbReference type="SUPFAM" id="SSF82784">
    <property type="entry name" value="OsmC-like"/>
    <property type="match status" value="1"/>
</dbReference>
<protein>
    <submittedName>
        <fullName evidence="2">OsmC family protein</fullName>
    </submittedName>
</protein>
<dbReference type="InterPro" id="IPR015946">
    <property type="entry name" value="KH_dom-like_a/b"/>
</dbReference>
<dbReference type="InterPro" id="IPR003718">
    <property type="entry name" value="OsmC/Ohr_fam"/>
</dbReference>
<dbReference type="Gene3D" id="3.30.300.20">
    <property type="match status" value="1"/>
</dbReference>